<dbReference type="GO" id="GO:0005829">
    <property type="term" value="C:cytosol"/>
    <property type="evidence" value="ECO:0007669"/>
    <property type="project" value="TreeGrafter"/>
</dbReference>
<comment type="caution">
    <text evidence="7">The sequence shown here is derived from an EMBL/GenBank/DDBJ whole genome shotgun (WGS) entry which is preliminary data.</text>
</comment>
<feature type="active site" evidence="4">
    <location>
        <position position="254"/>
    </location>
</feature>
<keyword evidence="3 5" id="KW-0560">Oxidoreductase</keyword>
<dbReference type="Pfam" id="PF00171">
    <property type="entry name" value="Aldedh"/>
    <property type="match status" value="1"/>
</dbReference>
<dbReference type="InterPro" id="IPR016163">
    <property type="entry name" value="Ald_DH_C"/>
</dbReference>
<dbReference type="InterPro" id="IPR016160">
    <property type="entry name" value="Ald_DH_CS_CYS"/>
</dbReference>
<dbReference type="InterPro" id="IPR050740">
    <property type="entry name" value="Aldehyde_DH_Superfamily"/>
</dbReference>
<dbReference type="NCBIfam" id="NF007497">
    <property type="entry name" value="PRK10090.1"/>
    <property type="match status" value="1"/>
</dbReference>
<dbReference type="PROSITE" id="PS00070">
    <property type="entry name" value="ALDEHYDE_DEHYDR_CYS"/>
    <property type="match status" value="1"/>
</dbReference>
<dbReference type="SUPFAM" id="SSF53720">
    <property type="entry name" value="ALDH-like"/>
    <property type="match status" value="1"/>
</dbReference>
<protein>
    <submittedName>
        <fullName evidence="7">Aldehyde dehydrogenase</fullName>
    </submittedName>
</protein>
<evidence type="ECO:0000256" key="2">
    <source>
        <dbReference type="ARBA" id="ARBA00009986"/>
    </source>
</evidence>
<gene>
    <name evidence="7" type="ORF">CAT723_14050</name>
</gene>
<dbReference type="EMBL" id="BQKK01000002">
    <property type="protein sequence ID" value="GJN42926.1"/>
    <property type="molecule type" value="Genomic_DNA"/>
</dbReference>
<dbReference type="FunFam" id="3.40.605.10:FF:000022">
    <property type="entry name" value="Aldehyde dehydrogenase A"/>
    <property type="match status" value="1"/>
</dbReference>
<dbReference type="GO" id="GO:0009450">
    <property type="term" value="P:gamma-aminobutyric acid catabolic process"/>
    <property type="evidence" value="ECO:0007669"/>
    <property type="project" value="TreeGrafter"/>
</dbReference>
<evidence type="ECO:0000259" key="6">
    <source>
        <dbReference type="Pfam" id="PF00171"/>
    </source>
</evidence>
<dbReference type="GO" id="GO:0004030">
    <property type="term" value="F:aldehyde dehydrogenase [NAD(P)+] activity"/>
    <property type="evidence" value="ECO:0007669"/>
    <property type="project" value="UniProtKB-ARBA"/>
</dbReference>
<dbReference type="GO" id="GO:0016052">
    <property type="term" value="P:carbohydrate catabolic process"/>
    <property type="evidence" value="ECO:0007669"/>
    <property type="project" value="UniProtKB-ARBA"/>
</dbReference>
<comment type="pathway">
    <text evidence="1">Carbohydrate degradation.</text>
</comment>
<feature type="domain" description="Aldehyde dehydrogenase" evidence="6">
    <location>
        <begin position="25"/>
        <end position="480"/>
    </location>
</feature>
<dbReference type="InterPro" id="IPR029510">
    <property type="entry name" value="Ald_DH_CS_GLU"/>
</dbReference>
<evidence type="ECO:0000256" key="5">
    <source>
        <dbReference type="RuleBase" id="RU003345"/>
    </source>
</evidence>
<dbReference type="PANTHER" id="PTHR43353:SF5">
    <property type="entry name" value="SUCCINATE-SEMIALDEHYDE DEHYDROGENASE, MITOCHONDRIAL"/>
    <property type="match status" value="1"/>
</dbReference>
<dbReference type="GO" id="GO:0042802">
    <property type="term" value="F:identical protein binding"/>
    <property type="evidence" value="ECO:0007669"/>
    <property type="project" value="UniProtKB-ARBA"/>
</dbReference>
<proteinExistence type="inferred from homology"/>
<organism evidence="7 8">
    <name type="scientific">Corynebacterium ammoniagenes</name>
    <name type="common">Brevibacterium ammoniagenes</name>
    <dbReference type="NCBI Taxonomy" id="1697"/>
    <lineage>
        <taxon>Bacteria</taxon>
        <taxon>Bacillati</taxon>
        <taxon>Actinomycetota</taxon>
        <taxon>Actinomycetes</taxon>
        <taxon>Mycobacteriales</taxon>
        <taxon>Corynebacteriaceae</taxon>
        <taxon>Corynebacterium</taxon>
    </lineage>
</organism>
<evidence type="ECO:0000256" key="1">
    <source>
        <dbReference type="ARBA" id="ARBA00004921"/>
    </source>
</evidence>
<dbReference type="Proteomes" id="UP001054925">
    <property type="component" value="Unassembled WGS sequence"/>
</dbReference>
<accession>A0AAV5G6K0</accession>
<sequence>MEGKETMSQKEYSNYINGQFVPAGNFIEVLNPSTGEVLGQTPDSDENTVESAVQAARTAQPAWAKLPAIERAGYLTDLATLLRENVEKFRDILITEQGKTKALATTEVNFTADYIDFMAGFARRVEGEVIPSDRPGEQIFLTYQPMGVVAGILPWNFPLFLVARKFAPAAVTGNTIVIKPSEETPIIAFEFAELVDRIGLPNGVFNMIGGRGATAGQKLTSNPEVNMVTMTGSVKAGKQIMADAAANLTRVNLELGGKAPAIVLDDADLDLAVDATWNSRVINTGQVCNCAEVVLVQESVHDEFVEKLKTKFETTRFGDPLKDEDIDMGPLINKAAVEKVSGMVQKAVDEGATLVTEIEVPAELESGNFYAPAILTGVDPESDIARNEIFGPVIPVVKVKDLDEAIDIANSSKYGLTSSVYTENLNKAMKASRELLYGETYINRENFEAMQGFHAGRRQSGIGGADGKHGLMEFVETHTVYIQSQL</sequence>
<evidence type="ECO:0000313" key="8">
    <source>
        <dbReference type="Proteomes" id="UP001054925"/>
    </source>
</evidence>
<dbReference type="Gene3D" id="3.40.605.10">
    <property type="entry name" value="Aldehyde Dehydrogenase, Chain A, domain 1"/>
    <property type="match status" value="1"/>
</dbReference>
<dbReference type="GO" id="GO:0004777">
    <property type="term" value="F:succinate-semialdehyde dehydrogenase (NAD+) activity"/>
    <property type="evidence" value="ECO:0007669"/>
    <property type="project" value="TreeGrafter"/>
</dbReference>
<dbReference type="PROSITE" id="PS00687">
    <property type="entry name" value="ALDEHYDE_DEHYDR_GLU"/>
    <property type="match status" value="1"/>
</dbReference>
<evidence type="ECO:0000256" key="3">
    <source>
        <dbReference type="ARBA" id="ARBA00023002"/>
    </source>
</evidence>
<dbReference type="FunFam" id="3.40.309.10:FF:000009">
    <property type="entry name" value="Aldehyde dehydrogenase A"/>
    <property type="match status" value="1"/>
</dbReference>
<dbReference type="PANTHER" id="PTHR43353">
    <property type="entry name" value="SUCCINATE-SEMIALDEHYDE DEHYDROGENASE, MITOCHONDRIAL"/>
    <property type="match status" value="1"/>
</dbReference>
<dbReference type="InterPro" id="IPR016161">
    <property type="entry name" value="Ald_DH/histidinol_DH"/>
</dbReference>
<dbReference type="InterPro" id="IPR015590">
    <property type="entry name" value="Aldehyde_DH_dom"/>
</dbReference>
<dbReference type="InterPro" id="IPR016162">
    <property type="entry name" value="Ald_DH_N"/>
</dbReference>
<name>A0AAV5G6K0_CORAM</name>
<dbReference type="Gene3D" id="3.40.309.10">
    <property type="entry name" value="Aldehyde Dehydrogenase, Chain A, domain 2"/>
    <property type="match status" value="1"/>
</dbReference>
<reference evidence="7" key="1">
    <citation type="submission" date="2021-12" db="EMBL/GenBank/DDBJ databases">
        <title>Draft genome sequence of Corynebacterium ammoniagenes strain T-723.</title>
        <authorList>
            <person name="Matsuzawa M."/>
            <person name="Hiratani M."/>
            <person name="Abe I."/>
            <person name="Tsuji Y."/>
            <person name="Nakamura J."/>
        </authorList>
    </citation>
    <scope>NUCLEOTIDE SEQUENCE</scope>
    <source>
        <strain evidence="7">T-723</strain>
    </source>
</reference>
<dbReference type="CDD" id="cd07088">
    <property type="entry name" value="ALDH_LactADH-AldA"/>
    <property type="match status" value="1"/>
</dbReference>
<evidence type="ECO:0000256" key="4">
    <source>
        <dbReference type="PROSITE-ProRule" id="PRU10007"/>
    </source>
</evidence>
<comment type="similarity">
    <text evidence="2 5">Belongs to the aldehyde dehydrogenase family.</text>
</comment>
<evidence type="ECO:0000313" key="7">
    <source>
        <dbReference type="EMBL" id="GJN42926.1"/>
    </source>
</evidence>
<dbReference type="AlphaFoldDB" id="A0AAV5G6K0"/>